<dbReference type="GO" id="GO:0005886">
    <property type="term" value="C:plasma membrane"/>
    <property type="evidence" value="ECO:0007669"/>
    <property type="project" value="TreeGrafter"/>
</dbReference>
<evidence type="ECO:0000313" key="3">
    <source>
        <dbReference type="Proteomes" id="UP000005237"/>
    </source>
</evidence>
<feature type="region of interest" description="Disordered" evidence="1">
    <location>
        <begin position="621"/>
        <end position="651"/>
    </location>
</feature>
<feature type="region of interest" description="Disordered" evidence="1">
    <location>
        <begin position="1794"/>
        <end position="1823"/>
    </location>
</feature>
<dbReference type="EnsemblMetazoa" id="CJA10318.1">
    <property type="protein sequence ID" value="CJA10318.1"/>
    <property type="gene ID" value="WBGene00129522"/>
</dbReference>
<dbReference type="GO" id="GO:0048488">
    <property type="term" value="P:synaptic vesicle endocytosis"/>
    <property type="evidence" value="ECO:0007669"/>
    <property type="project" value="TreeGrafter"/>
</dbReference>
<dbReference type="GO" id="GO:0001786">
    <property type="term" value="F:phosphatidylserine binding"/>
    <property type="evidence" value="ECO:0007669"/>
    <property type="project" value="TreeGrafter"/>
</dbReference>
<feature type="region of interest" description="Disordered" evidence="1">
    <location>
        <begin position="928"/>
        <end position="955"/>
    </location>
</feature>
<feature type="region of interest" description="Disordered" evidence="1">
    <location>
        <begin position="1521"/>
        <end position="1556"/>
    </location>
</feature>
<dbReference type="Proteomes" id="UP000005237">
    <property type="component" value="Unassembled WGS sequence"/>
</dbReference>
<feature type="region of interest" description="Disordered" evidence="1">
    <location>
        <begin position="1722"/>
        <end position="1773"/>
    </location>
</feature>
<accession>A0A8R1HT37</accession>
<evidence type="ECO:0000313" key="2">
    <source>
        <dbReference type="EnsemblMetazoa" id="CJA10318.1"/>
    </source>
</evidence>
<feature type="region of interest" description="Disordered" evidence="1">
    <location>
        <begin position="1621"/>
        <end position="1673"/>
    </location>
</feature>
<dbReference type="GO" id="GO:0031045">
    <property type="term" value="C:dense core granule"/>
    <property type="evidence" value="ECO:0007669"/>
    <property type="project" value="TreeGrafter"/>
</dbReference>
<dbReference type="GO" id="GO:0005509">
    <property type="term" value="F:calcium ion binding"/>
    <property type="evidence" value="ECO:0007669"/>
    <property type="project" value="TreeGrafter"/>
</dbReference>
<feature type="region of interest" description="Disordered" evidence="1">
    <location>
        <begin position="1419"/>
        <end position="1473"/>
    </location>
</feature>
<evidence type="ECO:0000256" key="1">
    <source>
        <dbReference type="SAM" id="MobiDB-lite"/>
    </source>
</evidence>
<reference evidence="2" key="2">
    <citation type="submission" date="2022-06" db="UniProtKB">
        <authorList>
            <consortium name="EnsemblMetazoa"/>
        </authorList>
    </citation>
    <scope>IDENTIFICATION</scope>
    <source>
        <strain evidence="2">DF5081</strain>
    </source>
</reference>
<feature type="region of interest" description="Disordered" evidence="1">
    <location>
        <begin position="1321"/>
        <end position="1349"/>
    </location>
</feature>
<feature type="region of interest" description="Disordered" evidence="1">
    <location>
        <begin position="1692"/>
        <end position="1711"/>
    </location>
</feature>
<organism evidence="2 3">
    <name type="scientific">Caenorhabditis japonica</name>
    <dbReference type="NCBI Taxonomy" id="281687"/>
    <lineage>
        <taxon>Eukaryota</taxon>
        <taxon>Metazoa</taxon>
        <taxon>Ecdysozoa</taxon>
        <taxon>Nematoda</taxon>
        <taxon>Chromadorea</taxon>
        <taxon>Rhabditida</taxon>
        <taxon>Rhabditina</taxon>
        <taxon>Rhabditomorpha</taxon>
        <taxon>Rhabditoidea</taxon>
        <taxon>Rhabditidae</taxon>
        <taxon>Peloderinae</taxon>
        <taxon>Caenorhabditis</taxon>
    </lineage>
</organism>
<protein>
    <submittedName>
        <fullName evidence="2">Uncharacterized protein</fullName>
    </submittedName>
</protein>
<proteinExistence type="predicted"/>
<feature type="compositionally biased region" description="Basic and acidic residues" evidence="1">
    <location>
        <begin position="621"/>
        <end position="630"/>
    </location>
</feature>
<feature type="region of interest" description="Disordered" evidence="1">
    <location>
        <begin position="1136"/>
        <end position="1159"/>
    </location>
</feature>
<keyword evidence="3" id="KW-1185">Reference proteome</keyword>
<dbReference type="PANTHER" id="PTHR10024">
    <property type="entry name" value="SYNAPTOTAGMIN"/>
    <property type="match status" value="1"/>
</dbReference>
<dbReference type="GO" id="GO:0030672">
    <property type="term" value="C:synaptic vesicle membrane"/>
    <property type="evidence" value="ECO:0007669"/>
    <property type="project" value="TreeGrafter"/>
</dbReference>
<dbReference type="GO" id="GO:0000149">
    <property type="term" value="F:SNARE binding"/>
    <property type="evidence" value="ECO:0007669"/>
    <property type="project" value="TreeGrafter"/>
</dbReference>
<sequence>MSSWFSYFGFNKGSPLEEVKEESEENAQVPENIVPKSAEENLAEAMNSLSPEQQNIIQDVLRRAEHSRKEAKIVVDAEMMRSRYQHRESVEDSEDIDHRYSLVQMDSIPENMITNEMEERNMQHQENSTKPVDRDQKSKHSPNQKRASITEVTTASLRNRFQKMKSHLTSWFNSLDYDGEYTFDITGKREKSENLGELTMQYIDALSQAIMISSHIQYSHHLLSSDPSFHLMCTRFCESIFSLAFDDLTYQLLDEKVRETLNAYCGQIAEEALQAAFLSLVSKTLPNSEQVKQVVNQASQMHKSRSFESAQELDQFLSRMEDSDYDRNSSRKSSPYMYEVLEPSQSVSTSSSNEMHSQNSYDSEISYETPVLYVEEIFDVQDYHNYKLSRDSSLNSEEDGSNRTDKYQYDNLETAVLENQVQSKVNQIFFDQDDEKYKMLAGPLEKITEEQDEDETRTESSSVSIITYEDGGEPKMQMNVEQYIQTMIDRVSEIEKSNSRTMEISAPSVQLLDFVSLPTVDEPVALLKQLSEHEYDQFDQEGLYEKTFPVMKPAEEIMAETTVKPVGPERPELTQEEIDHIAWIQQIAEQSSFETAGPPSQPPVHARLPTVDKPVAIQKQLTEHDEDRSSETSGADFETSFDHDGSYEKTSPLLEPIEETIAEPIAEATVKPKEPELTQEEIDHITWIQQIAEQSSFETTGPPSRPPVPARLPTVDEPVAIQKQLTEHDEDRSSATSGADFETSFDHDGLYESTSPLLEPVEETIAEAIVKPEKPELTKEEIDHITWIQQIAEQSSFETTGPPSRPPVPARLPTVDEPVAIQKQLTEHDEDRSSATSGADFETPFDHDGLYESTSPLLEPVEETIAGPIAEATVKPEKPELTQEEIDHIAWIQQIAKQASFETAGPPSRPPVPARLPTVDEPVAIQKQFTEHDDDRSSATSGADFETSFDHDGLYENTSPLLEPVEGTIAESIAEATVKPEKPELTQEKIDHITWIQQIAEQSSFETTGPPSRPPVPARLPTVDEPVAIQKQLTEHDEDRSSATSGADFETSFDHDGLYENTSPLLEPVEGTIAESIAEATVKPEKPELTQEEIDHIAWIQQIAKQASFETAGPPSRPPVPARLPTVDEPVAIQKQLTEHDEDRSSATSGADFETSFDHDGLYENTSPLLEPVEGTIAEPIVKPEKPEMTKEEIDHIAWIQQIAEQSSFETAGPTSRLPSMMKTGPVRHQVQILETSFDHDGLYENTSPLLEPVEGTIAESIAEATVKPEKPELTQEKIDHITWIQQIAEQSSFETTGPPSRPPVPARLPTVDEPVAIQKQLTEHDEDRSSATSGADFETSFDHDGLYENTSPLLEPVEGTIAEPIVKPEKPEMTKEEIDHIAWIQQIAEQSSFETAGPTSRLPVPARLPTVDEPVAIQKQLTEHDEDRSSATSGADFETSFDHDGSYEKTSPLLEPIEETIAEPIVKPEKPELTKEEIDHITWIQQIAEQTSFEKVGPPSRPPVPARLPTVDEPVAIQKQLTEHDEDRSSATSGADFETSFDHDGLYEKTSPLLEPVEETIAKPIVKPEKPELTQEEIDHIAWIQQIAEQSSFEKVGPPSRPPVPARLPTVDEPVAIQKQLTEHDEDRSSATSGADFETSFDHDGLYERTSPLLEPVEETITEPIVKPEKPELTQEEIDHITWTQQIAEQSSFEAAEPPTRPPVPARLPTVDEPVAIQKQLTEHDEDRSSATSGADFETSFDHDGLYERTSPLLEPVEETITEPIVKPEKPELTQEEIDHIAWIQQIAEQSSFETTGLPSRPPVPARLPTVDEPVAIQKQLT</sequence>
<dbReference type="GO" id="GO:0030276">
    <property type="term" value="F:clathrin binding"/>
    <property type="evidence" value="ECO:0007669"/>
    <property type="project" value="TreeGrafter"/>
</dbReference>
<feature type="region of interest" description="Disordered" evidence="1">
    <location>
        <begin position="342"/>
        <end position="361"/>
    </location>
</feature>
<dbReference type="GO" id="GO:0030424">
    <property type="term" value="C:axon"/>
    <property type="evidence" value="ECO:0007669"/>
    <property type="project" value="TreeGrafter"/>
</dbReference>
<name>A0A8R1HT37_CAEJA</name>
<feature type="region of interest" description="Disordered" evidence="1">
    <location>
        <begin position="825"/>
        <end position="853"/>
    </location>
</feature>
<dbReference type="GO" id="GO:0005544">
    <property type="term" value="F:calcium-dependent phospholipid binding"/>
    <property type="evidence" value="ECO:0007669"/>
    <property type="project" value="TreeGrafter"/>
</dbReference>
<feature type="region of interest" description="Disordered" evidence="1">
    <location>
        <begin position="723"/>
        <end position="753"/>
    </location>
</feature>
<dbReference type="PANTHER" id="PTHR10024:SF370">
    <property type="entry name" value="PROTEIN CLARINET"/>
    <property type="match status" value="1"/>
</dbReference>
<feature type="region of interest" description="Disordered" evidence="1">
    <location>
        <begin position="120"/>
        <end position="151"/>
    </location>
</feature>
<dbReference type="GO" id="GO:0048791">
    <property type="term" value="P:calcium ion-regulated exocytosis of neurotransmitter"/>
    <property type="evidence" value="ECO:0007669"/>
    <property type="project" value="TreeGrafter"/>
</dbReference>
<reference evidence="3" key="1">
    <citation type="submission" date="2010-08" db="EMBL/GenBank/DDBJ databases">
        <authorList>
            <consortium name="Caenorhabditis japonica Sequencing Consortium"/>
            <person name="Wilson R.K."/>
        </authorList>
    </citation>
    <scope>NUCLEOTIDE SEQUENCE [LARGE SCALE GENOMIC DNA]</scope>
    <source>
        <strain evidence="3">DF5081</strain>
    </source>
</reference>
<feature type="compositionally biased region" description="Polar residues" evidence="1">
    <location>
        <begin position="343"/>
        <end position="361"/>
    </location>
</feature>
<feature type="region of interest" description="Disordered" evidence="1">
    <location>
        <begin position="1031"/>
        <end position="1059"/>
    </location>
</feature>